<dbReference type="SUPFAM" id="SSF103473">
    <property type="entry name" value="MFS general substrate transporter"/>
    <property type="match status" value="1"/>
</dbReference>
<accession>A0ABT3VPV3</accession>
<gene>
    <name evidence="2" type="ORF">OSH09_15425</name>
</gene>
<feature type="transmembrane region" description="Helical" evidence="1">
    <location>
        <begin position="39"/>
        <end position="60"/>
    </location>
</feature>
<keyword evidence="1" id="KW-0812">Transmembrane</keyword>
<dbReference type="InterPro" id="IPR036259">
    <property type="entry name" value="MFS_trans_sf"/>
</dbReference>
<proteinExistence type="predicted"/>
<protein>
    <recommendedName>
        <fullName evidence="4">MFS transporter</fullName>
    </recommendedName>
</protein>
<dbReference type="Proteomes" id="UP001209916">
    <property type="component" value="Unassembled WGS sequence"/>
</dbReference>
<evidence type="ECO:0000313" key="2">
    <source>
        <dbReference type="EMBL" id="MCX5465577.1"/>
    </source>
</evidence>
<dbReference type="RefSeq" id="WP_266121491.1">
    <property type="nucleotide sequence ID" value="NZ_JAPKNA010000005.1"/>
</dbReference>
<dbReference type="EMBL" id="JAPKNA010000005">
    <property type="protein sequence ID" value="MCX5465577.1"/>
    <property type="molecule type" value="Genomic_DNA"/>
</dbReference>
<comment type="caution">
    <text evidence="2">The sequence shown here is derived from an EMBL/GenBank/DDBJ whole genome shotgun (WGS) entry which is preliminary data.</text>
</comment>
<keyword evidence="3" id="KW-1185">Reference proteome</keyword>
<name>A0ABT3VPV3_9BURK</name>
<keyword evidence="1" id="KW-0472">Membrane</keyword>
<organism evidence="2 3">
    <name type="scientific">Alcaligenes parafaecalis</name>
    <dbReference type="NCBI Taxonomy" id="171260"/>
    <lineage>
        <taxon>Bacteria</taxon>
        <taxon>Pseudomonadati</taxon>
        <taxon>Pseudomonadota</taxon>
        <taxon>Betaproteobacteria</taxon>
        <taxon>Burkholderiales</taxon>
        <taxon>Alcaligenaceae</taxon>
        <taxon>Alcaligenes</taxon>
    </lineage>
</organism>
<evidence type="ECO:0000256" key="1">
    <source>
        <dbReference type="SAM" id="Phobius"/>
    </source>
</evidence>
<keyword evidence="1" id="KW-1133">Transmembrane helix</keyword>
<evidence type="ECO:0000313" key="3">
    <source>
        <dbReference type="Proteomes" id="UP001209916"/>
    </source>
</evidence>
<evidence type="ECO:0008006" key="4">
    <source>
        <dbReference type="Google" id="ProtNLM"/>
    </source>
</evidence>
<sequence>MQTAPQAEALAGTLNVAAANAGTGLGAILGGAMIAQSGLLAAVLTAAALALLSGVLAMGWRRLRA</sequence>
<reference evidence="2 3" key="1">
    <citation type="submission" date="2022-11" db="EMBL/GenBank/DDBJ databases">
        <title>Biodiversity and phylogenetic relationships of bacteria.</title>
        <authorList>
            <person name="Machado R.A.R."/>
            <person name="Bhat A."/>
            <person name="Loulou A."/>
            <person name="Kallel S."/>
        </authorList>
    </citation>
    <scope>NUCLEOTIDE SEQUENCE [LARGE SCALE GENOMIC DNA]</scope>
    <source>
        <strain evidence="2 3">DSM 13975</strain>
    </source>
</reference>